<evidence type="ECO:0000256" key="6">
    <source>
        <dbReference type="ARBA" id="ARBA00022741"/>
    </source>
</evidence>
<keyword evidence="6" id="KW-0547">Nucleotide-binding</keyword>
<dbReference type="PROSITE" id="PS50109">
    <property type="entry name" value="HIS_KIN"/>
    <property type="match status" value="1"/>
</dbReference>
<dbReference type="Gene3D" id="3.30.565.10">
    <property type="entry name" value="Histidine kinase-like ATPase, C-terminal domain"/>
    <property type="match status" value="1"/>
</dbReference>
<proteinExistence type="predicted"/>
<dbReference type="Proteomes" id="UP000242847">
    <property type="component" value="Unassembled WGS sequence"/>
</dbReference>
<evidence type="ECO:0000313" key="11">
    <source>
        <dbReference type="EMBL" id="ONM43537.1"/>
    </source>
</evidence>
<feature type="transmembrane region" description="Helical" evidence="9">
    <location>
        <begin position="9"/>
        <end position="35"/>
    </location>
</feature>
<dbReference type="InterPro" id="IPR036890">
    <property type="entry name" value="HATPase_C_sf"/>
</dbReference>
<evidence type="ECO:0000259" key="10">
    <source>
        <dbReference type="PROSITE" id="PS50109"/>
    </source>
</evidence>
<evidence type="ECO:0000256" key="3">
    <source>
        <dbReference type="ARBA" id="ARBA00012438"/>
    </source>
</evidence>
<dbReference type="EC" id="2.7.13.3" evidence="3"/>
<dbReference type="SUPFAM" id="SSF47384">
    <property type="entry name" value="Homodimeric domain of signal transducing histidine kinase"/>
    <property type="match status" value="1"/>
</dbReference>
<gene>
    <name evidence="11" type="ORF">BXT89_12440</name>
</gene>
<evidence type="ECO:0000256" key="9">
    <source>
        <dbReference type="SAM" id="Phobius"/>
    </source>
</evidence>
<dbReference type="PANTHER" id="PTHR44936:SF10">
    <property type="entry name" value="SENSOR PROTEIN RSTB"/>
    <property type="match status" value="1"/>
</dbReference>
<comment type="catalytic activity">
    <reaction evidence="1">
        <text>ATP + protein L-histidine = ADP + protein N-phospho-L-histidine.</text>
        <dbReference type="EC" id="2.7.13.3"/>
    </reaction>
</comment>
<dbReference type="RefSeq" id="WP_083727992.1">
    <property type="nucleotide sequence ID" value="NZ_FOUD01000002.1"/>
</dbReference>
<dbReference type="SUPFAM" id="SSF55874">
    <property type="entry name" value="ATPase domain of HSP90 chaperone/DNA topoisomerase II/histidine kinase"/>
    <property type="match status" value="1"/>
</dbReference>
<dbReference type="Gene3D" id="6.10.340.10">
    <property type="match status" value="1"/>
</dbReference>
<dbReference type="PANTHER" id="PTHR44936">
    <property type="entry name" value="SENSOR PROTEIN CREC"/>
    <property type="match status" value="1"/>
</dbReference>
<dbReference type="InterPro" id="IPR036097">
    <property type="entry name" value="HisK_dim/P_sf"/>
</dbReference>
<dbReference type="GO" id="GO:0000155">
    <property type="term" value="F:phosphorelay sensor kinase activity"/>
    <property type="evidence" value="ECO:0007669"/>
    <property type="project" value="InterPro"/>
</dbReference>
<dbReference type="Pfam" id="PF00512">
    <property type="entry name" value="HisKA"/>
    <property type="match status" value="1"/>
</dbReference>
<dbReference type="GO" id="GO:0005886">
    <property type="term" value="C:plasma membrane"/>
    <property type="evidence" value="ECO:0007669"/>
    <property type="project" value="UniProtKB-SubCell"/>
</dbReference>
<keyword evidence="5" id="KW-0808">Transferase</keyword>
<dbReference type="STRING" id="254161.SAMN05216256_10217"/>
<evidence type="ECO:0000313" key="12">
    <source>
        <dbReference type="Proteomes" id="UP000242847"/>
    </source>
</evidence>
<evidence type="ECO:0000256" key="7">
    <source>
        <dbReference type="ARBA" id="ARBA00022777"/>
    </source>
</evidence>
<dbReference type="Gene3D" id="1.10.287.130">
    <property type="match status" value="1"/>
</dbReference>
<dbReference type="GO" id="GO:0005524">
    <property type="term" value="F:ATP binding"/>
    <property type="evidence" value="ECO:0007669"/>
    <property type="project" value="UniProtKB-KW"/>
</dbReference>
<dbReference type="CDD" id="cd00082">
    <property type="entry name" value="HisKA"/>
    <property type="match status" value="1"/>
</dbReference>
<accession>A0A1S8DGL3</accession>
<dbReference type="InterPro" id="IPR003661">
    <property type="entry name" value="HisK_dim/P_dom"/>
</dbReference>
<dbReference type="OrthoDB" id="9121563at2"/>
<protein>
    <recommendedName>
        <fullName evidence="3">histidine kinase</fullName>
        <ecNumber evidence="3">2.7.13.3</ecNumber>
    </recommendedName>
</protein>
<keyword evidence="7" id="KW-0418">Kinase</keyword>
<keyword evidence="12" id="KW-1185">Reference proteome</keyword>
<dbReference type="AlphaFoldDB" id="A0A1S8DGL3"/>
<evidence type="ECO:0000256" key="5">
    <source>
        <dbReference type="ARBA" id="ARBA00022679"/>
    </source>
</evidence>
<keyword evidence="9" id="KW-0812">Transmembrane</keyword>
<dbReference type="EMBL" id="MUBC01000026">
    <property type="protein sequence ID" value="ONM43537.1"/>
    <property type="molecule type" value="Genomic_DNA"/>
</dbReference>
<organism evidence="11 12">
    <name type="scientific">Halopseudomonas pachastrellae</name>
    <dbReference type="NCBI Taxonomy" id="254161"/>
    <lineage>
        <taxon>Bacteria</taxon>
        <taxon>Pseudomonadati</taxon>
        <taxon>Pseudomonadota</taxon>
        <taxon>Gammaproteobacteria</taxon>
        <taxon>Pseudomonadales</taxon>
        <taxon>Pseudomonadaceae</taxon>
        <taxon>Halopseudomonas</taxon>
    </lineage>
</organism>
<dbReference type="SMART" id="SM00388">
    <property type="entry name" value="HisKA"/>
    <property type="match status" value="1"/>
</dbReference>
<evidence type="ECO:0000256" key="1">
    <source>
        <dbReference type="ARBA" id="ARBA00000085"/>
    </source>
</evidence>
<evidence type="ECO:0000256" key="8">
    <source>
        <dbReference type="ARBA" id="ARBA00022840"/>
    </source>
</evidence>
<feature type="domain" description="Histidine kinase" evidence="10">
    <location>
        <begin position="226"/>
        <end position="408"/>
    </location>
</feature>
<reference evidence="11 12" key="1">
    <citation type="submission" date="2017-01" db="EMBL/GenBank/DDBJ databases">
        <title>Draft genome sequence of Pseudomonas pachastrellae type strain CCUG 46540T from a deep sea.</title>
        <authorList>
            <person name="Gomila M."/>
            <person name="Mulet M."/>
            <person name="Lalucat J."/>
            <person name="Garcia-Valdes E."/>
        </authorList>
    </citation>
    <scope>NUCLEOTIDE SEQUENCE [LARGE SCALE GENOMIC DNA]</scope>
    <source>
        <strain evidence="11 12">CCUG 46540</strain>
    </source>
</reference>
<keyword evidence="9" id="KW-0472">Membrane</keyword>
<feature type="transmembrane region" description="Helical" evidence="9">
    <location>
        <begin position="146"/>
        <end position="165"/>
    </location>
</feature>
<keyword evidence="9" id="KW-1133">Transmembrane helix</keyword>
<sequence>MKNRLSLKWFLALAFVSFGIMLVIGYTLLSANYFINGMDTVMARNLEQAADQYLQAPQTPARPDYPVTRDWNDQPALIREIFGAAPEQAGVMYKELERSGLGRPKAVYFAMRFHTPGGDHFVSHKISPSDRPTVVTSRPDNSLRTLLSISAGAALLLVLLSWLLMRRVARPVGALGDWARGLNEQNLSQPAPDFSYPELNEFASLVRSSLSSVQQSLAREQRFVRFTSHELRTPISVIRANVELLERLCAQSRIDPAMEQQALDRINRASLTMQHLTETLLWLGREDVQQLPVKRIALDALVQELVEQMRYLLNGRAVTLKVQTSPYTLELPEAAARIVLGNLIRNAFQHTDEGRVLVVQKFNGIRISNTRAPAGSSDEDLGFGLGLQLTEQLSARLGWRYSNQFAGDERLAELWIGTPTDADDHRQI</sequence>
<evidence type="ECO:0000256" key="4">
    <source>
        <dbReference type="ARBA" id="ARBA00022475"/>
    </source>
</evidence>
<comment type="caution">
    <text evidence="11">The sequence shown here is derived from an EMBL/GenBank/DDBJ whole genome shotgun (WGS) entry which is preliminary data.</text>
</comment>
<keyword evidence="4" id="KW-1003">Cell membrane</keyword>
<keyword evidence="8" id="KW-0067">ATP-binding</keyword>
<dbReference type="InterPro" id="IPR005467">
    <property type="entry name" value="His_kinase_dom"/>
</dbReference>
<comment type="subcellular location">
    <subcellularLocation>
        <location evidence="2">Cell membrane</location>
        <topology evidence="2">Multi-pass membrane protein</topology>
    </subcellularLocation>
</comment>
<name>A0A1S8DGL3_9GAMM</name>
<dbReference type="InterPro" id="IPR050980">
    <property type="entry name" value="2C_sensor_his_kinase"/>
</dbReference>
<evidence type="ECO:0000256" key="2">
    <source>
        <dbReference type="ARBA" id="ARBA00004651"/>
    </source>
</evidence>